<protein>
    <recommendedName>
        <fullName evidence="5">Transmembrane protein</fullName>
    </recommendedName>
</protein>
<evidence type="ECO:0008006" key="5">
    <source>
        <dbReference type="Google" id="ProtNLM"/>
    </source>
</evidence>
<keyword evidence="2" id="KW-0812">Transmembrane</keyword>
<name>L8GRR3_ACACF</name>
<evidence type="ECO:0000313" key="3">
    <source>
        <dbReference type="EMBL" id="ELR15660.1"/>
    </source>
</evidence>
<reference evidence="3 4" key="1">
    <citation type="journal article" date="2013" name="Genome Biol.">
        <title>Genome of Acanthamoeba castellanii highlights extensive lateral gene transfer and early evolution of tyrosine kinase signaling.</title>
        <authorList>
            <person name="Clarke M."/>
            <person name="Lohan A.J."/>
            <person name="Liu B."/>
            <person name="Lagkouvardos I."/>
            <person name="Roy S."/>
            <person name="Zafar N."/>
            <person name="Bertelli C."/>
            <person name="Schilde C."/>
            <person name="Kianianmomeni A."/>
            <person name="Burglin T.R."/>
            <person name="Frech C."/>
            <person name="Turcotte B."/>
            <person name="Kopec K.O."/>
            <person name="Synnott J.M."/>
            <person name="Choo C."/>
            <person name="Paponov I."/>
            <person name="Finkler A."/>
            <person name="Soon Heng Tan C."/>
            <person name="Hutchins A.P."/>
            <person name="Weinmeier T."/>
            <person name="Rattei T."/>
            <person name="Chu J.S."/>
            <person name="Gimenez G."/>
            <person name="Irimia M."/>
            <person name="Rigden D.J."/>
            <person name="Fitzpatrick D.A."/>
            <person name="Lorenzo-Morales J."/>
            <person name="Bateman A."/>
            <person name="Chiu C.H."/>
            <person name="Tang P."/>
            <person name="Hegemann P."/>
            <person name="Fromm H."/>
            <person name="Raoult D."/>
            <person name="Greub G."/>
            <person name="Miranda-Saavedra D."/>
            <person name="Chen N."/>
            <person name="Nash P."/>
            <person name="Ginger M.L."/>
            <person name="Horn M."/>
            <person name="Schaap P."/>
            <person name="Caler L."/>
            <person name="Loftus B."/>
        </authorList>
    </citation>
    <scope>NUCLEOTIDE SEQUENCE [LARGE SCALE GENOMIC DNA]</scope>
    <source>
        <strain evidence="3 4">Neff</strain>
    </source>
</reference>
<dbReference type="EMBL" id="KB008025">
    <property type="protein sequence ID" value="ELR15660.1"/>
    <property type="molecule type" value="Genomic_DNA"/>
</dbReference>
<sequence length="118" mass="12771">MEGSGSGGQQAGTGAGGGEGKNPFEELRKKMEAAGKTQHGPSSSMGTQQHLEQARKLLYAKNSAEARNVASFMRLTNYAWSGISFALLFAFSMSALYKYFKKPEPQEKVSINATHEHV</sequence>
<feature type="transmembrane region" description="Helical" evidence="2">
    <location>
        <begin position="78"/>
        <end position="100"/>
    </location>
</feature>
<evidence type="ECO:0000256" key="1">
    <source>
        <dbReference type="SAM" id="MobiDB-lite"/>
    </source>
</evidence>
<keyword evidence="2" id="KW-0472">Membrane</keyword>
<dbReference type="RefSeq" id="XP_004337673.1">
    <property type="nucleotide sequence ID" value="XM_004337625.1"/>
</dbReference>
<dbReference type="AlphaFoldDB" id="L8GRR3"/>
<feature type="compositionally biased region" description="Gly residues" evidence="1">
    <location>
        <begin position="1"/>
        <end position="20"/>
    </location>
</feature>
<evidence type="ECO:0000256" key="2">
    <source>
        <dbReference type="SAM" id="Phobius"/>
    </source>
</evidence>
<keyword evidence="4" id="KW-1185">Reference proteome</keyword>
<proteinExistence type="predicted"/>
<organism evidence="3 4">
    <name type="scientific">Acanthamoeba castellanii (strain ATCC 30010 / Neff)</name>
    <dbReference type="NCBI Taxonomy" id="1257118"/>
    <lineage>
        <taxon>Eukaryota</taxon>
        <taxon>Amoebozoa</taxon>
        <taxon>Discosea</taxon>
        <taxon>Longamoebia</taxon>
        <taxon>Centramoebida</taxon>
        <taxon>Acanthamoebidae</taxon>
        <taxon>Acanthamoeba</taxon>
    </lineage>
</organism>
<keyword evidence="2" id="KW-1133">Transmembrane helix</keyword>
<feature type="compositionally biased region" description="Polar residues" evidence="1">
    <location>
        <begin position="39"/>
        <end position="50"/>
    </location>
</feature>
<dbReference type="VEuPathDB" id="AmoebaDB:ACA1_377750"/>
<dbReference type="KEGG" id="acan:ACA1_377750"/>
<evidence type="ECO:0000313" key="4">
    <source>
        <dbReference type="Proteomes" id="UP000011083"/>
    </source>
</evidence>
<accession>L8GRR3</accession>
<dbReference type="GeneID" id="14916275"/>
<feature type="region of interest" description="Disordered" evidence="1">
    <location>
        <begin position="1"/>
        <end position="50"/>
    </location>
</feature>
<dbReference type="Proteomes" id="UP000011083">
    <property type="component" value="Unassembled WGS sequence"/>
</dbReference>
<gene>
    <name evidence="3" type="ORF">ACA1_377750</name>
</gene>
<feature type="compositionally biased region" description="Basic and acidic residues" evidence="1">
    <location>
        <begin position="22"/>
        <end position="33"/>
    </location>
</feature>